<keyword evidence="1" id="KW-0812">Transmembrane</keyword>
<keyword evidence="1" id="KW-0472">Membrane</keyword>
<reference evidence="2 3" key="1">
    <citation type="submission" date="2020-08" db="EMBL/GenBank/DDBJ databases">
        <title>Streptomycin Non-resistant strain, P. mexicana.</title>
        <authorList>
            <person name="Ganesh-Kumar S."/>
            <person name="Zhe T."/>
            <person name="Yu Z."/>
            <person name="Min Y."/>
        </authorList>
    </citation>
    <scope>NUCLEOTIDE SEQUENCE [LARGE SCALE GENOMIC DNA]</scope>
    <source>
        <strain evidence="2 3">GTZY2</strain>
    </source>
</reference>
<feature type="transmembrane region" description="Helical" evidence="1">
    <location>
        <begin position="17"/>
        <end position="36"/>
    </location>
</feature>
<protein>
    <submittedName>
        <fullName evidence="2">Uncharacterized protein</fullName>
    </submittedName>
</protein>
<name>A0A7G9T8Q7_PSEMX</name>
<accession>A0A7G9T8Q7</accession>
<evidence type="ECO:0000313" key="2">
    <source>
        <dbReference type="EMBL" id="QNN76482.1"/>
    </source>
</evidence>
<dbReference type="RefSeq" id="WP_187572277.1">
    <property type="nucleotide sequence ID" value="NZ_CP060731.1"/>
</dbReference>
<evidence type="ECO:0000313" key="3">
    <source>
        <dbReference type="Proteomes" id="UP000515838"/>
    </source>
</evidence>
<proteinExistence type="predicted"/>
<keyword evidence="1" id="KW-1133">Transmembrane helix</keyword>
<dbReference type="EMBL" id="CP060731">
    <property type="protein sequence ID" value="QNN76482.1"/>
    <property type="molecule type" value="Genomic_DNA"/>
</dbReference>
<dbReference type="AlphaFoldDB" id="A0A7G9T8Q7"/>
<gene>
    <name evidence="2" type="ORF">IAE60_11020</name>
</gene>
<dbReference type="Proteomes" id="UP000515838">
    <property type="component" value="Chromosome"/>
</dbReference>
<dbReference type="GeneID" id="81471505"/>
<evidence type="ECO:0000256" key="1">
    <source>
        <dbReference type="SAM" id="Phobius"/>
    </source>
</evidence>
<sequence>MELIAALLGGLWSRPRLVVPPLLGIAAGLALFHLTGKAPSSAAMALGCALLGLVIGFALDYLRDPSPRDPGA</sequence>
<organism evidence="2 3">
    <name type="scientific">Pseudoxanthomonas mexicana</name>
    <dbReference type="NCBI Taxonomy" id="128785"/>
    <lineage>
        <taxon>Bacteria</taxon>
        <taxon>Pseudomonadati</taxon>
        <taxon>Pseudomonadota</taxon>
        <taxon>Gammaproteobacteria</taxon>
        <taxon>Lysobacterales</taxon>
        <taxon>Lysobacteraceae</taxon>
        <taxon>Pseudoxanthomonas</taxon>
    </lineage>
</organism>
<feature type="transmembrane region" description="Helical" evidence="1">
    <location>
        <begin position="42"/>
        <end position="62"/>
    </location>
</feature>